<accession>B9JF59</accession>
<dbReference type="AlphaFoldDB" id="B9JF59"/>
<evidence type="ECO:0000313" key="2">
    <source>
        <dbReference type="Proteomes" id="UP000001600"/>
    </source>
</evidence>
<dbReference type="KEGG" id="ara:Arad_2330"/>
<gene>
    <name evidence="1" type="ordered locus">Arad_2330</name>
</gene>
<dbReference type="Proteomes" id="UP000001600">
    <property type="component" value="Chromosome 1"/>
</dbReference>
<sequence length="171" mass="19445">MTIHQPIAHSNRRALPRSLIARRPNRNAQEFQFAIGDFVRMTATGESAIVVSRTQTADCEDEYVVEFAGNDAEPLTVGEWQIEAIKPAFNHAPARQRRIFDFQWKFSPGQRVDFHEVPGVILSRHTTAKGSQFYNIWIDVADDDRPFRWVLGHALTARNLDRSTADALELA</sequence>
<dbReference type="eggNOG" id="ENOG50318GT">
    <property type="taxonomic scope" value="Bacteria"/>
</dbReference>
<reference evidence="1 2" key="1">
    <citation type="journal article" date="2009" name="J. Bacteriol.">
        <title>Genome sequences of three Agrobacterium biovars help elucidate the evolution of multichromosome genomes in bacteria.</title>
        <authorList>
            <person name="Slater S.C."/>
            <person name="Goldman B.S."/>
            <person name="Goodner B."/>
            <person name="Setubal J.C."/>
            <person name="Farrand S.K."/>
            <person name="Nester E.W."/>
            <person name="Burr T.J."/>
            <person name="Banta L."/>
            <person name="Dickerman A.W."/>
            <person name="Paulsen I."/>
            <person name="Otten L."/>
            <person name="Suen G."/>
            <person name="Welch R."/>
            <person name="Almeida N.F."/>
            <person name="Arnold F."/>
            <person name="Burton O.T."/>
            <person name="Du Z."/>
            <person name="Ewing A."/>
            <person name="Godsy E."/>
            <person name="Heisel S."/>
            <person name="Houmiel K.L."/>
            <person name="Jhaveri J."/>
            <person name="Lu J."/>
            <person name="Miller N.M."/>
            <person name="Norton S."/>
            <person name="Chen Q."/>
            <person name="Phoolcharoen W."/>
            <person name="Ohlin V."/>
            <person name="Ondrusek D."/>
            <person name="Pride N."/>
            <person name="Stricklin S.L."/>
            <person name="Sun J."/>
            <person name="Wheeler C."/>
            <person name="Wilson L."/>
            <person name="Zhu H."/>
            <person name="Wood D.W."/>
        </authorList>
    </citation>
    <scope>NUCLEOTIDE SEQUENCE [LARGE SCALE GENOMIC DNA]</scope>
    <source>
        <strain evidence="2">K84 / ATCC BAA-868</strain>
    </source>
</reference>
<evidence type="ECO:0000313" key="1">
    <source>
        <dbReference type="EMBL" id="ACM26549.1"/>
    </source>
</evidence>
<dbReference type="HOGENOM" id="CLU_1559696_0_0_5"/>
<organism evidence="1 2">
    <name type="scientific">Rhizobium rhizogenes (strain K84 / ATCC BAA-868)</name>
    <name type="common">Agrobacterium radiobacter</name>
    <dbReference type="NCBI Taxonomy" id="311403"/>
    <lineage>
        <taxon>Bacteria</taxon>
        <taxon>Pseudomonadati</taxon>
        <taxon>Pseudomonadota</taxon>
        <taxon>Alphaproteobacteria</taxon>
        <taxon>Hyphomicrobiales</taxon>
        <taxon>Rhizobiaceae</taxon>
        <taxon>Rhizobium/Agrobacterium group</taxon>
        <taxon>Rhizobium</taxon>
    </lineage>
</organism>
<name>B9JF59_RHIR8</name>
<dbReference type="EMBL" id="CP000628">
    <property type="protein sequence ID" value="ACM26549.1"/>
    <property type="molecule type" value="Genomic_DNA"/>
</dbReference>
<protein>
    <submittedName>
        <fullName evidence="1">Uncharacterized protein</fullName>
    </submittedName>
</protein>
<proteinExistence type="predicted"/>
<dbReference type="RefSeq" id="WP_012651428.1">
    <property type="nucleotide sequence ID" value="NC_011985.1"/>
</dbReference>